<comment type="cofactor">
    <cofactor evidence="2 10">
        <name>NAD(+)</name>
        <dbReference type="ChEBI" id="CHEBI:57540"/>
    </cofactor>
</comment>
<reference evidence="12 13" key="1">
    <citation type="submission" date="2023-10" db="EMBL/GenBank/DDBJ databases">
        <title>Eight complete genome sequences of bacteria isolated from laboratory stock of Giant Kelp gametophytes.</title>
        <authorList>
            <person name="Tolentino B."/>
            <person name="Nuzhdin S."/>
        </authorList>
    </citation>
    <scope>NUCLEOTIDE SEQUENCE [LARGE SCALE GENOMIC DNA]</scope>
    <source>
        <strain evidence="12 13">LC.270.F.C4</strain>
    </source>
</reference>
<evidence type="ECO:0000256" key="8">
    <source>
        <dbReference type="ARBA" id="ARBA00023235"/>
    </source>
</evidence>
<organism evidence="12 13">
    <name type="scientific">Tritonibacter scottomollicae</name>
    <name type="common">Epibacterium scottomollicae</name>
    <dbReference type="NCBI Taxonomy" id="483013"/>
    <lineage>
        <taxon>Bacteria</taxon>
        <taxon>Pseudomonadati</taxon>
        <taxon>Pseudomonadota</taxon>
        <taxon>Alphaproteobacteria</taxon>
        <taxon>Rhodobacterales</taxon>
        <taxon>Paracoccaceae</taxon>
        <taxon>Tritonibacter</taxon>
    </lineage>
</organism>
<evidence type="ECO:0000256" key="1">
    <source>
        <dbReference type="ARBA" id="ARBA00000083"/>
    </source>
</evidence>
<dbReference type="SUPFAM" id="SSF51735">
    <property type="entry name" value="NAD(P)-binding Rossmann-fold domains"/>
    <property type="match status" value="1"/>
</dbReference>
<comment type="similarity">
    <text evidence="4 10">Belongs to the NAD(P)-dependent epimerase/dehydratase family.</text>
</comment>
<evidence type="ECO:0000259" key="11">
    <source>
        <dbReference type="Pfam" id="PF01370"/>
    </source>
</evidence>
<dbReference type="InterPro" id="IPR005886">
    <property type="entry name" value="UDP_G4E"/>
</dbReference>
<dbReference type="EC" id="5.1.3.2" evidence="5 10"/>
<proteinExistence type="inferred from homology"/>
<gene>
    <name evidence="12" type="primary">galE</name>
    <name evidence="12" type="ORF">R1T40_03090</name>
</gene>
<keyword evidence="13" id="KW-1185">Reference proteome</keyword>
<sequence length="334" mass="35844">MTSLGNICVTGGAGYIGSHACYALAREGRVPLVVDNLSTGNRSAIRWGPLAELDLRDTAQLTDALVAHEVSTVMHFAASAYVGESVSDPMKYYDNNVGGMLSLLRACEGAGVQRFVLSSSCATYGIPDAIPVKESTAQRPINPYGESKLICERMLRDVAQQAGMSFAILRYFNVAGADASGALAEDHDPETHLVPLTLFTAAGRRDLLTLFGADYDTPDGTCIRDYIHVSDLVQGHLQALGYLEARKGNLTVNLGSGRGVSNLEIVQTVERITQCHVITRMTERRAGDPPVLVADTSFARQTLGFDPQRSDIDTIVTDAARSFGMLEVKDAESA</sequence>
<evidence type="ECO:0000256" key="9">
    <source>
        <dbReference type="ARBA" id="ARBA00023277"/>
    </source>
</evidence>
<accession>A0ABZ0HH22</accession>
<comment type="pathway">
    <text evidence="3 10">Carbohydrate metabolism; galactose metabolism.</text>
</comment>
<evidence type="ECO:0000256" key="4">
    <source>
        <dbReference type="ARBA" id="ARBA00007637"/>
    </source>
</evidence>
<evidence type="ECO:0000313" key="13">
    <source>
        <dbReference type="Proteomes" id="UP001302666"/>
    </source>
</evidence>
<protein>
    <recommendedName>
        <fullName evidence="6 10">UDP-glucose 4-epimerase</fullName>
        <ecNumber evidence="5 10">5.1.3.2</ecNumber>
    </recommendedName>
</protein>
<evidence type="ECO:0000256" key="10">
    <source>
        <dbReference type="RuleBase" id="RU366046"/>
    </source>
</evidence>
<dbReference type="CDD" id="cd05247">
    <property type="entry name" value="UDP_G4E_1_SDR_e"/>
    <property type="match status" value="1"/>
</dbReference>
<comment type="subunit">
    <text evidence="10">Homodimer.</text>
</comment>
<dbReference type="PANTHER" id="PTHR43725">
    <property type="entry name" value="UDP-GLUCOSE 4-EPIMERASE"/>
    <property type="match status" value="1"/>
</dbReference>
<dbReference type="Pfam" id="PF01370">
    <property type="entry name" value="Epimerase"/>
    <property type="match status" value="1"/>
</dbReference>
<feature type="domain" description="NAD-dependent epimerase/dehydratase" evidence="11">
    <location>
        <begin position="7"/>
        <end position="255"/>
    </location>
</feature>
<dbReference type="EMBL" id="CP136704">
    <property type="protein sequence ID" value="WOI33747.1"/>
    <property type="molecule type" value="Genomic_DNA"/>
</dbReference>
<evidence type="ECO:0000256" key="6">
    <source>
        <dbReference type="ARBA" id="ARBA00018569"/>
    </source>
</evidence>
<dbReference type="RefSeq" id="WP_317385819.1">
    <property type="nucleotide sequence ID" value="NZ_CP136704.1"/>
</dbReference>
<dbReference type="Gene3D" id="3.90.25.10">
    <property type="entry name" value="UDP-galactose 4-epimerase, domain 1"/>
    <property type="match status" value="1"/>
</dbReference>
<dbReference type="InterPro" id="IPR036291">
    <property type="entry name" value="NAD(P)-bd_dom_sf"/>
</dbReference>
<dbReference type="PANTHER" id="PTHR43725:SF53">
    <property type="entry name" value="UDP-ARABINOSE 4-EPIMERASE 1"/>
    <property type="match status" value="1"/>
</dbReference>
<keyword evidence="9 10" id="KW-0119">Carbohydrate metabolism</keyword>
<name>A0ABZ0HH22_TRISK</name>
<evidence type="ECO:0000313" key="12">
    <source>
        <dbReference type="EMBL" id="WOI33747.1"/>
    </source>
</evidence>
<dbReference type="NCBIfam" id="TIGR01179">
    <property type="entry name" value="galE"/>
    <property type="match status" value="1"/>
</dbReference>
<evidence type="ECO:0000256" key="3">
    <source>
        <dbReference type="ARBA" id="ARBA00004947"/>
    </source>
</evidence>
<dbReference type="GO" id="GO:0003978">
    <property type="term" value="F:UDP-glucose 4-epimerase activity"/>
    <property type="evidence" value="ECO:0007669"/>
    <property type="project" value="UniProtKB-EC"/>
</dbReference>
<evidence type="ECO:0000256" key="2">
    <source>
        <dbReference type="ARBA" id="ARBA00001911"/>
    </source>
</evidence>
<dbReference type="Gene3D" id="3.40.50.720">
    <property type="entry name" value="NAD(P)-binding Rossmann-like Domain"/>
    <property type="match status" value="1"/>
</dbReference>
<dbReference type="InterPro" id="IPR001509">
    <property type="entry name" value="Epimerase_deHydtase"/>
</dbReference>
<comment type="catalytic activity">
    <reaction evidence="1 10">
        <text>UDP-alpha-D-glucose = UDP-alpha-D-galactose</text>
        <dbReference type="Rhea" id="RHEA:22168"/>
        <dbReference type="ChEBI" id="CHEBI:58885"/>
        <dbReference type="ChEBI" id="CHEBI:66914"/>
        <dbReference type="EC" id="5.1.3.2"/>
    </reaction>
</comment>
<evidence type="ECO:0000256" key="5">
    <source>
        <dbReference type="ARBA" id="ARBA00013189"/>
    </source>
</evidence>
<dbReference type="Proteomes" id="UP001302666">
    <property type="component" value="Chromosome"/>
</dbReference>
<evidence type="ECO:0000256" key="7">
    <source>
        <dbReference type="ARBA" id="ARBA00023027"/>
    </source>
</evidence>
<keyword evidence="7 10" id="KW-0520">NAD</keyword>
<keyword evidence="8 10" id="KW-0413">Isomerase</keyword>